<feature type="region of interest" description="Disordered" evidence="1">
    <location>
        <begin position="52"/>
        <end position="93"/>
    </location>
</feature>
<organism evidence="2 4">
    <name type="scientific">Punica granatum</name>
    <name type="common">Pomegranate</name>
    <dbReference type="NCBI Taxonomy" id="22663"/>
    <lineage>
        <taxon>Eukaryota</taxon>
        <taxon>Viridiplantae</taxon>
        <taxon>Streptophyta</taxon>
        <taxon>Embryophyta</taxon>
        <taxon>Tracheophyta</taxon>
        <taxon>Spermatophyta</taxon>
        <taxon>Magnoliopsida</taxon>
        <taxon>eudicotyledons</taxon>
        <taxon>Gunneridae</taxon>
        <taxon>Pentapetalae</taxon>
        <taxon>rosids</taxon>
        <taxon>malvids</taxon>
        <taxon>Myrtales</taxon>
        <taxon>Lythraceae</taxon>
        <taxon>Punica</taxon>
    </lineage>
</organism>
<evidence type="ECO:0000313" key="3">
    <source>
        <dbReference type="EMBL" id="PKI69152.1"/>
    </source>
</evidence>
<gene>
    <name evidence="2" type="ORF">CDL15_Pgr001276</name>
    <name evidence="3" type="ORF">CRG98_010419</name>
</gene>
<evidence type="ECO:0008006" key="6">
    <source>
        <dbReference type="Google" id="ProtNLM"/>
    </source>
</evidence>
<dbReference type="PANTHER" id="PTHR33474:SF28">
    <property type="entry name" value="OS01G0815400 PROTEIN"/>
    <property type="match status" value="1"/>
</dbReference>
<dbReference type="Proteomes" id="UP000233551">
    <property type="component" value="Unassembled WGS sequence"/>
</dbReference>
<protein>
    <recommendedName>
        <fullName evidence="6">Transmembrane protein</fullName>
    </recommendedName>
</protein>
<accession>A0A218WMC4</accession>
<keyword evidence="5" id="KW-1185">Reference proteome</keyword>
<dbReference type="AlphaFoldDB" id="A0A218WMC4"/>
<feature type="compositionally biased region" description="Basic and acidic residues" evidence="1">
    <location>
        <begin position="83"/>
        <end position="93"/>
    </location>
</feature>
<dbReference type="STRING" id="22663.A0A218WMC4"/>
<comment type="caution">
    <text evidence="2">The sequence shown here is derived from an EMBL/GenBank/DDBJ whole genome shotgun (WGS) entry which is preliminary data.</text>
</comment>
<feature type="compositionally biased region" description="Basic and acidic residues" evidence="1">
    <location>
        <begin position="65"/>
        <end position="76"/>
    </location>
</feature>
<dbReference type="PANTHER" id="PTHR33474">
    <property type="entry name" value="TRANSMEMBRANE PROTEIN"/>
    <property type="match status" value="1"/>
</dbReference>
<reference evidence="3 5" key="3">
    <citation type="submission" date="2017-11" db="EMBL/GenBank/DDBJ databases">
        <title>De-novo sequencing of pomegranate (Punica granatum L.) genome.</title>
        <authorList>
            <person name="Akparov Z."/>
            <person name="Amiraslanov A."/>
            <person name="Hajiyeva S."/>
            <person name="Abbasov M."/>
            <person name="Kaur K."/>
            <person name="Hamwieh A."/>
            <person name="Solovyev V."/>
            <person name="Salamov A."/>
            <person name="Braich B."/>
            <person name="Kosarev P."/>
            <person name="Mahmoud A."/>
            <person name="Hajiyev E."/>
            <person name="Babayeva S."/>
            <person name="Izzatullayeva V."/>
            <person name="Mammadov A."/>
            <person name="Mammadov A."/>
            <person name="Sharifova S."/>
            <person name="Ojaghi J."/>
            <person name="Eynullazada K."/>
            <person name="Bayramov B."/>
            <person name="Abdulazimova A."/>
            <person name="Shahmuradov I."/>
        </authorList>
    </citation>
    <scope>NUCLEOTIDE SEQUENCE [LARGE SCALE GENOMIC DNA]</scope>
    <source>
        <strain evidence="3">AG2017</strain>
        <strain evidence="5">cv. AG2017</strain>
        <tissue evidence="3">Leaf</tissue>
    </source>
</reference>
<dbReference type="Proteomes" id="UP000197138">
    <property type="component" value="Unassembled WGS sequence"/>
</dbReference>
<evidence type="ECO:0000313" key="4">
    <source>
        <dbReference type="Proteomes" id="UP000197138"/>
    </source>
</evidence>
<proteinExistence type="predicted"/>
<sequence length="93" mass="10109">MRSKATVSKQLLVLIYLLFSSILFTYAVPSTRSLKSSTEDISSSVPYLVAQGEDSEVESAGDGFFEGRMDLEKNDYPDPGPNKGHDPKVPGVP</sequence>
<evidence type="ECO:0000313" key="2">
    <source>
        <dbReference type="EMBL" id="OWM73162.1"/>
    </source>
</evidence>
<evidence type="ECO:0000313" key="5">
    <source>
        <dbReference type="Proteomes" id="UP000233551"/>
    </source>
</evidence>
<dbReference type="EMBL" id="PGOL01000520">
    <property type="protein sequence ID" value="PKI69152.1"/>
    <property type="molecule type" value="Genomic_DNA"/>
</dbReference>
<reference evidence="2" key="2">
    <citation type="submission" date="2017-06" db="EMBL/GenBank/DDBJ databases">
        <title>The pomegranate genome and the genomics of punicalagin biosynthesis.</title>
        <authorList>
            <person name="Xu C."/>
        </authorList>
    </citation>
    <scope>NUCLEOTIDE SEQUENCE [LARGE SCALE GENOMIC DNA]</scope>
    <source>
        <tissue evidence="2">Fresh leaf</tissue>
    </source>
</reference>
<reference evidence="4" key="1">
    <citation type="journal article" date="2017" name="Plant J.">
        <title>The pomegranate (Punica granatum L.) genome and the genomics of punicalagin biosynthesis.</title>
        <authorList>
            <person name="Qin G."/>
            <person name="Xu C."/>
            <person name="Ming R."/>
            <person name="Tang H."/>
            <person name="Guyot R."/>
            <person name="Kramer E.M."/>
            <person name="Hu Y."/>
            <person name="Yi X."/>
            <person name="Qi Y."/>
            <person name="Xu X."/>
            <person name="Gao Z."/>
            <person name="Pan H."/>
            <person name="Jian J."/>
            <person name="Tian Y."/>
            <person name="Yue Z."/>
            <person name="Xu Y."/>
        </authorList>
    </citation>
    <scope>NUCLEOTIDE SEQUENCE [LARGE SCALE GENOMIC DNA]</scope>
    <source>
        <strain evidence="4">cv. Dabenzi</strain>
    </source>
</reference>
<dbReference type="EMBL" id="MTKT01003953">
    <property type="protein sequence ID" value="OWM73162.1"/>
    <property type="molecule type" value="Genomic_DNA"/>
</dbReference>
<evidence type="ECO:0000256" key="1">
    <source>
        <dbReference type="SAM" id="MobiDB-lite"/>
    </source>
</evidence>
<name>A0A218WMC4_PUNGR</name>